<comment type="caution">
    <text evidence="1">The sequence shown here is derived from an EMBL/GenBank/DDBJ whole genome shotgun (WGS) entry which is preliminary data.</text>
</comment>
<dbReference type="Proteomes" id="UP000305131">
    <property type="component" value="Unassembled WGS sequence"/>
</dbReference>
<reference evidence="1 2" key="1">
    <citation type="submission" date="2019-05" db="EMBL/GenBank/DDBJ databases">
        <authorList>
            <person name="Zhou X."/>
        </authorList>
    </citation>
    <scope>NUCLEOTIDE SEQUENCE [LARGE SCALE GENOMIC DNA]</scope>
    <source>
        <strain evidence="1 2">DSM 432</strain>
    </source>
</reference>
<dbReference type="RefSeq" id="WP_138398791.1">
    <property type="nucleotide sequence ID" value="NZ_JBAFVI010000001.1"/>
</dbReference>
<evidence type="ECO:0000313" key="2">
    <source>
        <dbReference type="Proteomes" id="UP000305131"/>
    </source>
</evidence>
<dbReference type="AlphaFoldDB" id="A0A6C1KHW6"/>
<name>A0A6C1KHW6_XANAU</name>
<accession>A0A6C1KHW6</accession>
<dbReference type="EMBL" id="VAUP01000015">
    <property type="protein sequence ID" value="TLX43882.1"/>
    <property type="molecule type" value="Genomic_DNA"/>
</dbReference>
<dbReference type="GeneID" id="95773244"/>
<evidence type="ECO:0000313" key="1">
    <source>
        <dbReference type="EMBL" id="TLX43882.1"/>
    </source>
</evidence>
<organism evidence="1 2">
    <name type="scientific">Xanthobacter autotrophicus</name>
    <dbReference type="NCBI Taxonomy" id="280"/>
    <lineage>
        <taxon>Bacteria</taxon>
        <taxon>Pseudomonadati</taxon>
        <taxon>Pseudomonadota</taxon>
        <taxon>Alphaproteobacteria</taxon>
        <taxon>Hyphomicrobiales</taxon>
        <taxon>Xanthobacteraceae</taxon>
        <taxon>Xanthobacter</taxon>
    </lineage>
</organism>
<gene>
    <name evidence="1" type="ORF">FBQ73_07220</name>
</gene>
<proteinExistence type="predicted"/>
<dbReference type="OrthoDB" id="7220707at2"/>
<protein>
    <submittedName>
        <fullName evidence="1">Uncharacterized protein</fullName>
    </submittedName>
</protein>
<sequence length="86" mass="9101">MSEALTIHVVQTFTEIDGYPVAEEPVACQSASQAKAKAQAARGSKLGVIAWSRTSPDPGLGDWGDPVIIARYGKIPEEFEEAGAVE</sequence>